<keyword evidence="2" id="KW-1133">Transmembrane helix</keyword>
<evidence type="ECO:0000313" key="4">
    <source>
        <dbReference type="Proteomes" id="UP000660262"/>
    </source>
</evidence>
<sequence>MGHRVHVWAPGSTLPVARLHASTTSLLGIWKTFFFHAIDSTPLPIVLLTIWRVFRASSRCLSASEETRGRGRCRMESVGAANGALADAHHAPGRGTSQVRMRRKHRPH</sequence>
<evidence type="ECO:0000256" key="1">
    <source>
        <dbReference type="SAM" id="MobiDB-lite"/>
    </source>
</evidence>
<keyword evidence="2" id="KW-0812">Transmembrane</keyword>
<dbReference type="EMBL" id="BNJQ01000021">
    <property type="protein sequence ID" value="GHP08633.1"/>
    <property type="molecule type" value="Genomic_DNA"/>
</dbReference>
<comment type="caution">
    <text evidence="3">The sequence shown here is derived from an EMBL/GenBank/DDBJ whole genome shotgun (WGS) entry which is preliminary data.</text>
</comment>
<accession>A0A830HPH4</accession>
<organism evidence="3 4">
    <name type="scientific">Pycnococcus provasolii</name>
    <dbReference type="NCBI Taxonomy" id="41880"/>
    <lineage>
        <taxon>Eukaryota</taxon>
        <taxon>Viridiplantae</taxon>
        <taxon>Chlorophyta</taxon>
        <taxon>Pseudoscourfieldiophyceae</taxon>
        <taxon>Pseudoscourfieldiales</taxon>
        <taxon>Pycnococcaceae</taxon>
        <taxon>Pycnococcus</taxon>
    </lineage>
</organism>
<dbReference type="AlphaFoldDB" id="A0A830HPH4"/>
<evidence type="ECO:0000256" key="2">
    <source>
        <dbReference type="SAM" id="Phobius"/>
    </source>
</evidence>
<name>A0A830HPH4_9CHLO</name>
<feature type="transmembrane region" description="Helical" evidence="2">
    <location>
        <begin position="33"/>
        <end position="54"/>
    </location>
</feature>
<keyword evidence="2" id="KW-0472">Membrane</keyword>
<gene>
    <name evidence="3" type="ORF">PPROV_000737000</name>
</gene>
<reference evidence="3" key="1">
    <citation type="submission" date="2020-10" db="EMBL/GenBank/DDBJ databases">
        <title>Unveiling of a novel bifunctional photoreceptor, Dualchrome1, isolated from a cosmopolitan green alga.</title>
        <authorList>
            <person name="Suzuki S."/>
            <person name="Kawachi M."/>
        </authorList>
    </citation>
    <scope>NUCLEOTIDE SEQUENCE</scope>
    <source>
        <strain evidence="3">NIES 2893</strain>
    </source>
</reference>
<keyword evidence="4" id="KW-1185">Reference proteome</keyword>
<protein>
    <submittedName>
        <fullName evidence="3">Uncharacterized protein</fullName>
    </submittedName>
</protein>
<dbReference type="Proteomes" id="UP000660262">
    <property type="component" value="Unassembled WGS sequence"/>
</dbReference>
<feature type="region of interest" description="Disordered" evidence="1">
    <location>
        <begin position="84"/>
        <end position="108"/>
    </location>
</feature>
<evidence type="ECO:0000313" key="3">
    <source>
        <dbReference type="EMBL" id="GHP08633.1"/>
    </source>
</evidence>
<proteinExistence type="predicted"/>